<accession>A0A843X973</accession>
<gene>
    <name evidence="1" type="ORF">Taro_048813</name>
</gene>
<proteinExistence type="predicted"/>
<keyword evidence="2" id="KW-1185">Reference proteome</keyword>
<dbReference type="AlphaFoldDB" id="A0A843X973"/>
<dbReference type="EMBL" id="NMUH01006714">
    <property type="protein sequence ID" value="MQM15860.1"/>
    <property type="molecule type" value="Genomic_DNA"/>
</dbReference>
<sequence length="161" mass="17387">MVHAVPHVCSRYILFSLRVIDSEPEREAEERRGGVEAGDAVATPLFCCSLPATCDCVPACDRPRLHLRSPVSPVSLFVNPAKPGGDHVLAPLVQDAASVPLRRKVPPGRVGVPLGVGGEMRMVGKKGKGWKKGIVQLWQREVGDLTPRTFEHRLGASEVVV</sequence>
<organism evidence="1 2">
    <name type="scientific">Colocasia esculenta</name>
    <name type="common">Wild taro</name>
    <name type="synonym">Arum esculentum</name>
    <dbReference type="NCBI Taxonomy" id="4460"/>
    <lineage>
        <taxon>Eukaryota</taxon>
        <taxon>Viridiplantae</taxon>
        <taxon>Streptophyta</taxon>
        <taxon>Embryophyta</taxon>
        <taxon>Tracheophyta</taxon>
        <taxon>Spermatophyta</taxon>
        <taxon>Magnoliopsida</taxon>
        <taxon>Liliopsida</taxon>
        <taxon>Araceae</taxon>
        <taxon>Aroideae</taxon>
        <taxon>Colocasieae</taxon>
        <taxon>Colocasia</taxon>
    </lineage>
</organism>
<reference evidence="1" key="1">
    <citation type="submission" date="2017-07" db="EMBL/GenBank/DDBJ databases">
        <title>Taro Niue Genome Assembly and Annotation.</title>
        <authorList>
            <person name="Atibalentja N."/>
            <person name="Keating K."/>
            <person name="Fields C.J."/>
        </authorList>
    </citation>
    <scope>NUCLEOTIDE SEQUENCE</scope>
    <source>
        <strain evidence="1">Niue_2</strain>
        <tissue evidence="1">Leaf</tissue>
    </source>
</reference>
<evidence type="ECO:0000313" key="1">
    <source>
        <dbReference type="EMBL" id="MQM15860.1"/>
    </source>
</evidence>
<protein>
    <submittedName>
        <fullName evidence="1">Uncharacterized protein</fullName>
    </submittedName>
</protein>
<name>A0A843X973_COLES</name>
<evidence type="ECO:0000313" key="2">
    <source>
        <dbReference type="Proteomes" id="UP000652761"/>
    </source>
</evidence>
<dbReference type="Proteomes" id="UP000652761">
    <property type="component" value="Unassembled WGS sequence"/>
</dbReference>
<comment type="caution">
    <text evidence="1">The sequence shown here is derived from an EMBL/GenBank/DDBJ whole genome shotgun (WGS) entry which is preliminary data.</text>
</comment>